<protein>
    <recommendedName>
        <fullName evidence="3">SH3b domain-containing protein</fullName>
    </recommendedName>
</protein>
<dbReference type="AlphaFoldDB" id="A0A6H1Q2I8"/>
<evidence type="ECO:0000313" key="1">
    <source>
        <dbReference type="EMBL" id="QIZ21001.1"/>
    </source>
</evidence>
<gene>
    <name evidence="1" type="ORF">E5R92_04305</name>
</gene>
<name>A0A6H1Q2I8_9PROT</name>
<sequence length="149" mass="17383">MIKKLVIYVLCLLFLFGQFSIAEEKFLSLKKSKVNVRYGPSLDSEIKYIYKKINLPIKQIDQKENFRRIVDLNNNSGWIHVSQVKKSNSIIILEDKILYKKPSNFSKPIANLEKGRLLVLKKCENIWCNVKTADYSGWVKTENIWGSIK</sequence>
<dbReference type="EMBL" id="CP038852">
    <property type="protein sequence ID" value="QIZ21001.1"/>
    <property type="molecule type" value="Genomic_DNA"/>
</dbReference>
<dbReference type="Pfam" id="PF06347">
    <property type="entry name" value="SH3_4"/>
    <property type="match status" value="2"/>
</dbReference>
<keyword evidence="2" id="KW-1185">Reference proteome</keyword>
<proteinExistence type="predicted"/>
<dbReference type="Proteomes" id="UP000501094">
    <property type="component" value="Chromosome"/>
</dbReference>
<evidence type="ECO:0000313" key="2">
    <source>
        <dbReference type="Proteomes" id="UP000501094"/>
    </source>
</evidence>
<dbReference type="KEGG" id="peg:E5R92_04305"/>
<reference evidence="1 2" key="1">
    <citation type="journal article" date="2020" name="Nat. Microbiol.">
        <title>Lysogenic host-virus interactions in SAR11 marine bacteria.</title>
        <authorList>
            <person name="Morris R.M."/>
            <person name="Cain K.R."/>
            <person name="Hvorecny K.L."/>
            <person name="Kollman J.M."/>
        </authorList>
    </citation>
    <scope>NUCLEOTIDE SEQUENCE [LARGE SCALE GENOMIC DNA]</scope>
    <source>
        <strain evidence="1 2">NP1</strain>
    </source>
</reference>
<accession>A0A6H1Q2I8</accession>
<dbReference type="RefSeq" id="WP_168606873.1">
    <property type="nucleotide sequence ID" value="NZ_CP038852.1"/>
</dbReference>
<dbReference type="InterPro" id="IPR010466">
    <property type="entry name" value="DUF1058"/>
</dbReference>
<organism evidence="1 2">
    <name type="scientific">Candidatus Pelagibacter giovannonii</name>
    <dbReference type="NCBI Taxonomy" id="2563896"/>
    <lineage>
        <taxon>Bacteria</taxon>
        <taxon>Pseudomonadati</taxon>
        <taxon>Pseudomonadota</taxon>
        <taxon>Alphaproteobacteria</taxon>
        <taxon>Candidatus Pelagibacterales</taxon>
        <taxon>Candidatus Pelagibacteraceae</taxon>
        <taxon>Candidatus Pelagibacter</taxon>
    </lineage>
</organism>
<evidence type="ECO:0008006" key="3">
    <source>
        <dbReference type="Google" id="ProtNLM"/>
    </source>
</evidence>